<dbReference type="GO" id="GO:0008757">
    <property type="term" value="F:S-adenosylmethionine-dependent methyltransferase activity"/>
    <property type="evidence" value="ECO:0007669"/>
    <property type="project" value="InterPro"/>
</dbReference>
<dbReference type="OrthoDB" id="9791837at2"/>
<dbReference type="PANTHER" id="PTHR43591:SF24">
    <property type="entry name" value="2-METHOXY-6-POLYPRENYL-1,4-BENZOQUINOL METHYLASE, MITOCHONDRIAL"/>
    <property type="match status" value="1"/>
</dbReference>
<keyword evidence="2" id="KW-0489">Methyltransferase</keyword>
<proteinExistence type="predicted"/>
<evidence type="ECO:0000313" key="3">
    <source>
        <dbReference type="Proteomes" id="UP000237797"/>
    </source>
</evidence>
<feature type="domain" description="Methyltransferase type 11" evidence="1">
    <location>
        <begin position="39"/>
        <end position="129"/>
    </location>
</feature>
<dbReference type="AlphaFoldDB" id="A0A2T0LJX6"/>
<keyword evidence="3" id="KW-1185">Reference proteome</keyword>
<evidence type="ECO:0000313" key="2">
    <source>
        <dbReference type="EMBL" id="PRX42720.1"/>
    </source>
</evidence>
<protein>
    <submittedName>
        <fullName evidence="2">Ubiquinone/menaquinone biosynthesis C-methylase UbiE</fullName>
    </submittedName>
</protein>
<dbReference type="GO" id="GO:0032259">
    <property type="term" value="P:methylation"/>
    <property type="evidence" value="ECO:0007669"/>
    <property type="project" value="UniProtKB-KW"/>
</dbReference>
<dbReference type="PANTHER" id="PTHR43591">
    <property type="entry name" value="METHYLTRANSFERASE"/>
    <property type="match status" value="1"/>
</dbReference>
<dbReference type="RefSeq" id="WP_106343654.1">
    <property type="nucleotide sequence ID" value="NZ_PVNE01000001.1"/>
</dbReference>
<name>A0A2T0LJX6_9BACL</name>
<dbReference type="Pfam" id="PF08241">
    <property type="entry name" value="Methyltransf_11"/>
    <property type="match status" value="1"/>
</dbReference>
<organism evidence="2 3">
    <name type="scientific">Planifilum fimeticola</name>
    <dbReference type="NCBI Taxonomy" id="201975"/>
    <lineage>
        <taxon>Bacteria</taxon>
        <taxon>Bacillati</taxon>
        <taxon>Bacillota</taxon>
        <taxon>Bacilli</taxon>
        <taxon>Bacillales</taxon>
        <taxon>Thermoactinomycetaceae</taxon>
        <taxon>Planifilum</taxon>
    </lineage>
</organism>
<comment type="caution">
    <text evidence="2">The sequence shown here is derived from an EMBL/GenBank/DDBJ whole genome shotgun (WGS) entry which is preliminary data.</text>
</comment>
<accession>A0A2T0LJX6</accession>
<keyword evidence="2" id="KW-0830">Ubiquinone</keyword>
<keyword evidence="2" id="KW-0808">Transferase</keyword>
<dbReference type="InterPro" id="IPR013216">
    <property type="entry name" value="Methyltransf_11"/>
</dbReference>
<dbReference type="InterPro" id="IPR029063">
    <property type="entry name" value="SAM-dependent_MTases_sf"/>
</dbReference>
<reference evidence="2 3" key="1">
    <citation type="submission" date="2018-03" db="EMBL/GenBank/DDBJ databases">
        <title>Genomic Encyclopedia of Archaeal and Bacterial Type Strains, Phase II (KMG-II): from individual species to whole genera.</title>
        <authorList>
            <person name="Goeker M."/>
        </authorList>
    </citation>
    <scope>NUCLEOTIDE SEQUENCE [LARGE SCALE GENOMIC DNA]</scope>
    <source>
        <strain evidence="2 3">DSM 44946</strain>
    </source>
</reference>
<sequence>MTALYDRIGRDYDVTRQADPEIVRRLRVHLQLRDGRPVLDVGCGTGNYTIALAETGLMMTGADVSREMIRQAERKSDRVKWVQADAEALPFPDGTFDGATMVLCAHHMQKIGKVFSEVCRVLRSGRLVIFTSSPEQMERYWLREYFPRALEAASRQMPPVSLLTARLKEAGFVRCEAETFLVQPDLQDLFLYSGKHRPHLYLDPAVRAGISTFVTLAEEEEIRTGCERLRADIKSGRIDRVRELYAGNRGDYLFIVAEKG</sequence>
<dbReference type="EMBL" id="PVNE01000001">
    <property type="protein sequence ID" value="PRX42720.1"/>
    <property type="molecule type" value="Genomic_DNA"/>
</dbReference>
<dbReference type="Gene3D" id="3.40.50.150">
    <property type="entry name" value="Vaccinia Virus protein VP39"/>
    <property type="match status" value="1"/>
</dbReference>
<dbReference type="Proteomes" id="UP000237797">
    <property type="component" value="Unassembled WGS sequence"/>
</dbReference>
<dbReference type="SUPFAM" id="SSF53335">
    <property type="entry name" value="S-adenosyl-L-methionine-dependent methyltransferases"/>
    <property type="match status" value="1"/>
</dbReference>
<gene>
    <name evidence="2" type="ORF">CLV97_101210</name>
</gene>
<evidence type="ECO:0000259" key="1">
    <source>
        <dbReference type="Pfam" id="PF08241"/>
    </source>
</evidence>
<dbReference type="CDD" id="cd02440">
    <property type="entry name" value="AdoMet_MTases"/>
    <property type="match status" value="1"/>
</dbReference>